<evidence type="ECO:0000313" key="1">
    <source>
        <dbReference type="EMBL" id="KAK6974828.1"/>
    </source>
</evidence>
<proteinExistence type="predicted"/>
<sequence>MRMRLWEDVKERVGNGVRVRAGGDEPRIPRMEAVSLVRAWRTCAGARRVWEGVTGVSGWEGRRIGEPSPAATAVQDRMLRMERAARACESELEIRVVSCSLWLGAALALIRDSGGRRVGLEVLNQTFDRTVDFGSGGTSMRTFHLSSRSAVVASIPRAEMMLPPRSRKRGVESRGRDRVTMGKQTRFPGAVVLPKGGVVRPGEIGCAAELLGILNCKV</sequence>
<comment type="caution">
    <text evidence="1">The sequence shown here is derived from an EMBL/GenBank/DDBJ whole genome shotgun (WGS) entry which is preliminary data.</text>
</comment>
<evidence type="ECO:0000313" key="2">
    <source>
        <dbReference type="Proteomes" id="UP001362999"/>
    </source>
</evidence>
<gene>
    <name evidence="1" type="ORF">R3P38DRAFT_576994</name>
</gene>
<dbReference type="Proteomes" id="UP001362999">
    <property type="component" value="Unassembled WGS sequence"/>
</dbReference>
<organism evidence="1 2">
    <name type="scientific">Favolaschia claudopus</name>
    <dbReference type="NCBI Taxonomy" id="2862362"/>
    <lineage>
        <taxon>Eukaryota</taxon>
        <taxon>Fungi</taxon>
        <taxon>Dikarya</taxon>
        <taxon>Basidiomycota</taxon>
        <taxon>Agaricomycotina</taxon>
        <taxon>Agaricomycetes</taxon>
        <taxon>Agaricomycetidae</taxon>
        <taxon>Agaricales</taxon>
        <taxon>Marasmiineae</taxon>
        <taxon>Mycenaceae</taxon>
        <taxon>Favolaschia</taxon>
    </lineage>
</organism>
<keyword evidence="2" id="KW-1185">Reference proteome</keyword>
<accession>A0AAV9Z9U2</accession>
<reference evidence="1 2" key="1">
    <citation type="journal article" date="2024" name="J Genomics">
        <title>Draft genome sequencing and assembly of Favolaschia claudopus CIRM-BRFM 2984 isolated from oak limbs.</title>
        <authorList>
            <person name="Navarro D."/>
            <person name="Drula E."/>
            <person name="Chaduli D."/>
            <person name="Cazenave R."/>
            <person name="Ahrendt S."/>
            <person name="Wang J."/>
            <person name="Lipzen A."/>
            <person name="Daum C."/>
            <person name="Barry K."/>
            <person name="Grigoriev I.V."/>
            <person name="Favel A."/>
            <person name="Rosso M.N."/>
            <person name="Martin F."/>
        </authorList>
    </citation>
    <scope>NUCLEOTIDE SEQUENCE [LARGE SCALE GENOMIC DNA]</scope>
    <source>
        <strain evidence="1 2">CIRM-BRFM 2984</strain>
    </source>
</reference>
<dbReference type="EMBL" id="JAWWNJ010000178">
    <property type="protein sequence ID" value="KAK6974828.1"/>
    <property type="molecule type" value="Genomic_DNA"/>
</dbReference>
<name>A0AAV9Z9U2_9AGAR</name>
<dbReference type="AlphaFoldDB" id="A0AAV9Z9U2"/>
<protein>
    <submittedName>
        <fullName evidence="1">Uncharacterized protein</fullName>
    </submittedName>
</protein>